<organism evidence="1">
    <name type="scientific">marine metagenome</name>
    <dbReference type="NCBI Taxonomy" id="408172"/>
    <lineage>
        <taxon>unclassified sequences</taxon>
        <taxon>metagenomes</taxon>
        <taxon>ecological metagenomes</taxon>
    </lineage>
</organism>
<reference evidence="1" key="1">
    <citation type="submission" date="2018-05" db="EMBL/GenBank/DDBJ databases">
        <authorList>
            <person name="Lanie J.A."/>
            <person name="Ng W.-L."/>
            <person name="Kazmierczak K.M."/>
            <person name="Andrzejewski T.M."/>
            <person name="Davidsen T.M."/>
            <person name="Wayne K.J."/>
            <person name="Tettelin H."/>
            <person name="Glass J.I."/>
            <person name="Rusch D."/>
            <person name="Podicherti R."/>
            <person name="Tsui H.-C.T."/>
            <person name="Winkler M.E."/>
        </authorList>
    </citation>
    <scope>NUCLEOTIDE SEQUENCE</scope>
</reference>
<dbReference type="AlphaFoldDB" id="A0A381NF05"/>
<evidence type="ECO:0000313" key="1">
    <source>
        <dbReference type="EMBL" id="SUZ53166.1"/>
    </source>
</evidence>
<sequence>MTGIADAVEKQDCEVMDKKEFAIALGWKFGGWGFGVGPEIAFKDSQGVDWSGSVQYMVAEYQELCSRYNTGRISQAQYDREIQNIIERSRRYEMEIAEYFRKKKEVIFNQMERAVR</sequence>
<protein>
    <submittedName>
        <fullName evidence="1">Uncharacterized protein</fullName>
    </submittedName>
</protein>
<dbReference type="EMBL" id="UINC01000317">
    <property type="protein sequence ID" value="SUZ53166.1"/>
    <property type="molecule type" value="Genomic_DNA"/>
</dbReference>
<gene>
    <name evidence="1" type="ORF">METZ01_LOCUS6020</name>
</gene>
<name>A0A381NF05_9ZZZZ</name>
<accession>A0A381NF05</accession>
<proteinExistence type="predicted"/>